<evidence type="ECO:0000256" key="2">
    <source>
        <dbReference type="ARBA" id="ARBA00008114"/>
    </source>
</evidence>
<proteinExistence type="inferred from homology"/>
<feature type="transmembrane region" description="Helical" evidence="7">
    <location>
        <begin position="125"/>
        <end position="147"/>
    </location>
</feature>
<evidence type="ECO:0000256" key="4">
    <source>
        <dbReference type="ARBA" id="ARBA00022692"/>
    </source>
</evidence>
<dbReference type="PATRIC" id="fig|1095750.3.peg.714"/>
<evidence type="ECO:0000256" key="5">
    <source>
        <dbReference type="ARBA" id="ARBA00022989"/>
    </source>
</evidence>
<dbReference type="InterPro" id="IPR036837">
    <property type="entry name" value="Cation_efflux_CTD_sf"/>
</dbReference>
<keyword evidence="5 7" id="KW-1133">Transmembrane helix</keyword>
<dbReference type="PANTHER" id="PTHR43840:SF50">
    <property type="entry name" value="MANGANESE EFFLUX SYSTEM PROTEIN MNES"/>
    <property type="match status" value="1"/>
</dbReference>
<comment type="similarity">
    <text evidence="2">Belongs to the cation diffusion facilitator (CDF) transporter (TC 2.A.4) family.</text>
</comment>
<dbReference type="PANTHER" id="PTHR43840">
    <property type="entry name" value="MITOCHONDRIAL METAL TRANSPORTER 1-RELATED"/>
    <property type="match status" value="1"/>
</dbReference>
<feature type="domain" description="Cation efflux protein transmembrane" evidence="8">
    <location>
        <begin position="59"/>
        <end position="251"/>
    </location>
</feature>
<evidence type="ECO:0000259" key="8">
    <source>
        <dbReference type="Pfam" id="PF01545"/>
    </source>
</evidence>
<evidence type="ECO:0000313" key="10">
    <source>
        <dbReference type="Proteomes" id="UP000005039"/>
    </source>
</evidence>
<evidence type="ECO:0000313" key="9">
    <source>
        <dbReference type="EMBL" id="EIC96532.1"/>
    </source>
</evidence>
<dbReference type="Gene3D" id="1.20.1510.10">
    <property type="entry name" value="Cation efflux protein transmembrane domain"/>
    <property type="match status" value="1"/>
</dbReference>
<keyword evidence="4 7" id="KW-0812">Transmembrane</keyword>
<dbReference type="Proteomes" id="UP000005039">
    <property type="component" value="Unassembled WGS sequence"/>
</dbReference>
<dbReference type="Pfam" id="PF01545">
    <property type="entry name" value="Cation_efflux"/>
    <property type="match status" value="1"/>
</dbReference>
<keyword evidence="3" id="KW-0813">Transport</keyword>
<sequence length="414" mass="46390">MWIVYDFTIVYNPFLCYHKYLNNGRSRYLNIIKMSERVTSSNFRIDANERRKKIIFIAVVGIITNLFLGILKAVLGILSGSIALVSDALNNITDSSSSLITIIGTKLASKAPDRQHPFGHGRTEYLTSLLIGGIVLLTGFQSFISSVKAVFNNEEIKTNIVTIIIIIATIVAKIILGIYTENSGKRYNSGALQASGADAKNDAIVSVVTLISTAVYIFTKISIDGIAGIIISLFILKAAYEILSDTIKKILGERVDGDIVRGIKEIARGTEGVINCFDLILNDYGPDFYTGSINVEIEDNRSIGEMYPILHEAQTKIYNKYNVFLVFGFYAVDINDERYKKIKSLLQNYEDNERHIINYHGIVIDEKDMTIYCDLTKDFDIAPQTIIDNVNRILKAEFPRYNIHVNIDTEFTGE</sequence>
<dbReference type="InterPro" id="IPR050291">
    <property type="entry name" value="CDF_Transporter"/>
</dbReference>
<feature type="transmembrane region" description="Helical" evidence="7">
    <location>
        <begin position="159"/>
        <end position="179"/>
    </location>
</feature>
<dbReference type="NCBIfam" id="TIGR01297">
    <property type="entry name" value="CDF"/>
    <property type="match status" value="1"/>
</dbReference>
<dbReference type="GO" id="GO:0016020">
    <property type="term" value="C:membrane"/>
    <property type="evidence" value="ECO:0007669"/>
    <property type="project" value="UniProtKB-SubCell"/>
</dbReference>
<dbReference type="InterPro" id="IPR027469">
    <property type="entry name" value="Cation_efflux_TMD_sf"/>
</dbReference>
<evidence type="ECO:0000256" key="7">
    <source>
        <dbReference type="SAM" id="Phobius"/>
    </source>
</evidence>
<accession>I0RA24</accession>
<dbReference type="GO" id="GO:0008324">
    <property type="term" value="F:monoatomic cation transmembrane transporter activity"/>
    <property type="evidence" value="ECO:0007669"/>
    <property type="project" value="InterPro"/>
</dbReference>
<comment type="subcellular location">
    <subcellularLocation>
        <location evidence="1">Membrane</location>
        <topology evidence="1">Multi-pass membrane protein</topology>
    </subcellularLocation>
</comment>
<dbReference type="SUPFAM" id="SSF161111">
    <property type="entry name" value="Cation efflux protein transmembrane domain-like"/>
    <property type="match status" value="1"/>
</dbReference>
<protein>
    <submittedName>
        <fullName evidence="9">Cation diffusion facilitator family transporter</fullName>
    </submittedName>
</protein>
<evidence type="ECO:0000256" key="6">
    <source>
        <dbReference type="ARBA" id="ARBA00023136"/>
    </source>
</evidence>
<dbReference type="eggNOG" id="COG0053">
    <property type="taxonomic scope" value="Bacteria"/>
</dbReference>
<feature type="transmembrane region" description="Helical" evidence="7">
    <location>
        <begin position="225"/>
        <end position="243"/>
    </location>
</feature>
<evidence type="ECO:0000256" key="3">
    <source>
        <dbReference type="ARBA" id="ARBA00022448"/>
    </source>
</evidence>
<dbReference type="AlphaFoldDB" id="I0RA24"/>
<organism evidence="9 10">
    <name type="scientific">Lachnoanaerobaculum saburreum F0468</name>
    <dbReference type="NCBI Taxonomy" id="1095750"/>
    <lineage>
        <taxon>Bacteria</taxon>
        <taxon>Bacillati</taxon>
        <taxon>Bacillota</taxon>
        <taxon>Clostridia</taxon>
        <taxon>Lachnospirales</taxon>
        <taxon>Lachnospiraceae</taxon>
        <taxon>Lachnoanaerobaculum</taxon>
    </lineage>
</organism>
<dbReference type="SUPFAM" id="SSF160240">
    <property type="entry name" value="Cation efflux protein cytoplasmic domain-like"/>
    <property type="match status" value="1"/>
</dbReference>
<gene>
    <name evidence="9" type="ORF">HMPREF9970_0716</name>
</gene>
<reference evidence="9 10" key="1">
    <citation type="submission" date="2012-03" db="EMBL/GenBank/DDBJ databases">
        <authorList>
            <person name="Durkin A.S."/>
            <person name="McCorrison J."/>
            <person name="Torralba M."/>
            <person name="Gillis M."/>
            <person name="Methe B."/>
            <person name="Sutton G."/>
            <person name="Nelson K.E."/>
        </authorList>
    </citation>
    <scope>NUCLEOTIDE SEQUENCE [LARGE SCALE GENOMIC DNA]</scope>
    <source>
        <strain evidence="9 10">F0468</strain>
    </source>
</reference>
<dbReference type="EMBL" id="AJGH01000037">
    <property type="protein sequence ID" value="EIC96532.1"/>
    <property type="molecule type" value="Genomic_DNA"/>
</dbReference>
<dbReference type="FunFam" id="1.20.1510.10:FF:000006">
    <property type="entry name" value="Divalent cation efflux transporter"/>
    <property type="match status" value="1"/>
</dbReference>
<name>I0RA24_9FIRM</name>
<feature type="transmembrane region" description="Helical" evidence="7">
    <location>
        <begin position="54"/>
        <end position="78"/>
    </location>
</feature>
<dbReference type="InterPro" id="IPR058533">
    <property type="entry name" value="Cation_efflux_TM"/>
</dbReference>
<comment type="caution">
    <text evidence="9">The sequence shown here is derived from an EMBL/GenBank/DDBJ whole genome shotgun (WGS) entry which is preliminary data.</text>
</comment>
<keyword evidence="10" id="KW-1185">Reference proteome</keyword>
<dbReference type="InterPro" id="IPR002524">
    <property type="entry name" value="Cation_efflux"/>
</dbReference>
<keyword evidence="6 7" id="KW-0472">Membrane</keyword>
<evidence type="ECO:0000256" key="1">
    <source>
        <dbReference type="ARBA" id="ARBA00004141"/>
    </source>
</evidence>